<comment type="subcellular location">
    <subcellularLocation>
        <location evidence="11">Cytoplasm</location>
    </subcellularLocation>
    <text evidence="11">Associates with ribosomes.</text>
</comment>
<sequence>MAAAPLLSLQNIQLTFGGTRLLEGAELIVSPGQRIALVGRNGSGKSTLLKIASGEVTHDAGVRFVEPKATLRYLPQEPDLSEFATTLEYVEAGLGPGDDEYRAQYLLSSLGLTGAEDPRKLSGGEGRRAALARVLAPKPDILLLDEPTNHLDLPVIEWLQSELDSLRSAMVLISHDRRFLSDLTRSTVWLDRGVTRRLDKGFGSFEAWRDQVLEEEERDRHKLDRQIVREEHWVRYGVTARRKRNVGRMERLAGLRQDRREQRSVTGSVNMQVSEGRTSGALVVEAENISKVYGDRTIVGDFSTRVLRGDRIGIVGPNGAGKTTLIKMLTGTLKPDSGTIKLGSALELAMLDQGRAKLDPDTRLRDALTGGGSDTLQINGQPKHVVGYMKDFLFTPEQANTPIGKLSGGERARVALARALSLPSNFLVLDEPTNDLDLETLDLLEEMVSEYAGTVVVVSHDRDFLDRVATSVIIAEGNGDWTEYAGGYSDMVIQRGEGVQARAAAKAHRPGKTSMAPIAAPTADAPKRKMSFKQKHALETLPGQIEKLEIEIAAINAALVAPDFYTRDPDGFAKKSKDLIAAEAKRAKAEEQWMELELLREEIEG</sequence>
<dbReference type="InterPro" id="IPR003439">
    <property type="entry name" value="ABC_transporter-like_ATP-bd"/>
</dbReference>
<dbReference type="InterPro" id="IPR017871">
    <property type="entry name" value="ABC_transporter-like_CS"/>
</dbReference>
<dbReference type="SUPFAM" id="SSF52540">
    <property type="entry name" value="P-loop containing nucleoside triphosphate hydrolases"/>
    <property type="match status" value="2"/>
</dbReference>
<evidence type="ECO:0000313" key="14">
    <source>
        <dbReference type="Proteomes" id="UP000678281"/>
    </source>
</evidence>
<evidence type="ECO:0000256" key="5">
    <source>
        <dbReference type="ARBA" id="ARBA00022801"/>
    </source>
</evidence>
<dbReference type="InterPro" id="IPR032524">
    <property type="entry name" value="ABC_tran_C"/>
</dbReference>
<keyword evidence="7 11" id="KW-0238">DNA-binding</keyword>
<dbReference type="Pfam" id="PF00005">
    <property type="entry name" value="ABC_tran"/>
    <property type="match status" value="2"/>
</dbReference>
<dbReference type="PANTHER" id="PTHR42855">
    <property type="entry name" value="ABC TRANSPORTER ATP-BINDING SUBUNIT"/>
    <property type="match status" value="1"/>
</dbReference>
<dbReference type="GO" id="GO:0016887">
    <property type="term" value="F:ATP hydrolysis activity"/>
    <property type="evidence" value="ECO:0007669"/>
    <property type="project" value="UniProtKB-UniRule"/>
</dbReference>
<evidence type="ECO:0000256" key="3">
    <source>
        <dbReference type="ARBA" id="ARBA00022741"/>
    </source>
</evidence>
<feature type="binding site" evidence="11">
    <location>
        <begin position="39"/>
        <end position="46"/>
    </location>
    <ligand>
        <name>ATP</name>
        <dbReference type="ChEBI" id="CHEBI:30616"/>
        <label>1</label>
    </ligand>
</feature>
<dbReference type="InterPro" id="IPR003593">
    <property type="entry name" value="AAA+_ATPase"/>
</dbReference>
<evidence type="ECO:0000256" key="6">
    <source>
        <dbReference type="ARBA" id="ARBA00022840"/>
    </source>
</evidence>
<dbReference type="RefSeq" id="WP_212659298.1">
    <property type="nucleotide sequence ID" value="NZ_JAGXTP010000002.1"/>
</dbReference>
<dbReference type="InterPro" id="IPR037118">
    <property type="entry name" value="Val-tRNA_synth_C_sf"/>
</dbReference>
<dbReference type="Gene3D" id="1.10.287.380">
    <property type="entry name" value="Valyl-tRNA synthetase, C-terminal domain"/>
    <property type="match status" value="1"/>
</dbReference>
<dbReference type="Gene3D" id="3.40.50.300">
    <property type="entry name" value="P-loop containing nucleotide triphosphate hydrolases"/>
    <property type="match status" value="2"/>
</dbReference>
<dbReference type="Proteomes" id="UP000678281">
    <property type="component" value="Unassembled WGS sequence"/>
</dbReference>
<evidence type="ECO:0000256" key="9">
    <source>
        <dbReference type="ARBA" id="ARBA00049360"/>
    </source>
</evidence>
<name>A0A942IEQ4_9HYPH</name>
<evidence type="ECO:0000256" key="8">
    <source>
        <dbReference type="ARBA" id="ARBA00023204"/>
    </source>
</evidence>
<comment type="catalytic activity">
    <reaction evidence="9 11">
        <text>ATP + H2O = ADP + phosphate + H(+)</text>
        <dbReference type="Rhea" id="RHEA:13065"/>
        <dbReference type="ChEBI" id="CHEBI:15377"/>
        <dbReference type="ChEBI" id="CHEBI:15378"/>
        <dbReference type="ChEBI" id="CHEBI:30616"/>
        <dbReference type="ChEBI" id="CHEBI:43474"/>
        <dbReference type="ChEBI" id="CHEBI:456216"/>
    </reaction>
</comment>
<dbReference type="GO" id="GO:0006281">
    <property type="term" value="P:DNA repair"/>
    <property type="evidence" value="ECO:0007669"/>
    <property type="project" value="UniProtKB-KW"/>
</dbReference>
<feature type="domain" description="ABC transporter" evidence="12">
    <location>
        <begin position="284"/>
        <end position="503"/>
    </location>
</feature>
<dbReference type="GO" id="GO:0003677">
    <property type="term" value="F:DNA binding"/>
    <property type="evidence" value="ECO:0007669"/>
    <property type="project" value="UniProtKB-UniRule"/>
</dbReference>
<evidence type="ECO:0000256" key="1">
    <source>
        <dbReference type="ARBA" id="ARBA00022490"/>
    </source>
</evidence>
<keyword evidence="2 11" id="KW-0677">Repeat</keyword>
<dbReference type="AlphaFoldDB" id="A0A942IEQ4"/>
<keyword evidence="8 11" id="KW-0234">DNA repair</keyword>
<dbReference type="EMBL" id="JAGXTP010000002">
    <property type="protein sequence ID" value="MBS3849655.1"/>
    <property type="molecule type" value="Genomic_DNA"/>
</dbReference>
<feature type="binding site" evidence="11">
    <location>
        <begin position="316"/>
        <end position="323"/>
    </location>
    <ligand>
        <name>ATP</name>
        <dbReference type="ChEBI" id="CHEBI:30616"/>
        <label>2</label>
    </ligand>
</feature>
<keyword evidence="14" id="KW-1185">Reference proteome</keyword>
<comment type="caution">
    <text evidence="13">The sequence shown here is derived from an EMBL/GenBank/DDBJ whole genome shotgun (WGS) entry which is preliminary data.</text>
</comment>
<gene>
    <name evidence="11" type="primary">uup</name>
    <name evidence="13" type="ORF">KD146_13200</name>
</gene>
<dbReference type="FunFam" id="3.40.50.300:FF:000309">
    <property type="entry name" value="ABC transporter ATP-binding protein"/>
    <property type="match status" value="1"/>
</dbReference>
<dbReference type="GO" id="GO:0043022">
    <property type="term" value="F:ribosome binding"/>
    <property type="evidence" value="ECO:0007669"/>
    <property type="project" value="UniProtKB-UniRule"/>
</dbReference>
<dbReference type="HAMAP" id="MF_00848">
    <property type="entry name" value="Uup"/>
    <property type="match status" value="1"/>
</dbReference>
<proteinExistence type="inferred from homology"/>
<evidence type="ECO:0000256" key="2">
    <source>
        <dbReference type="ARBA" id="ARBA00022737"/>
    </source>
</evidence>
<keyword evidence="6 11" id="KW-0067">ATP-binding</keyword>
<dbReference type="GO" id="GO:0005524">
    <property type="term" value="F:ATP binding"/>
    <property type="evidence" value="ECO:0007669"/>
    <property type="project" value="UniProtKB-UniRule"/>
</dbReference>
<comment type="similarity">
    <text evidence="10 11">Belongs to the ABC transporter superfamily. ABCF family. Uup subfamily.</text>
</comment>
<keyword evidence="3 11" id="KW-0547">Nucleotide-binding</keyword>
<keyword evidence="5 11" id="KW-0378">Hydrolase</keyword>
<dbReference type="PROSITE" id="PS50893">
    <property type="entry name" value="ABC_TRANSPORTER_2"/>
    <property type="match status" value="2"/>
</dbReference>
<evidence type="ECO:0000256" key="11">
    <source>
        <dbReference type="HAMAP-Rule" id="MF_00848"/>
    </source>
</evidence>
<keyword evidence="1 11" id="KW-0963">Cytoplasm</keyword>
<dbReference type="CDD" id="cd03221">
    <property type="entry name" value="ABCF_EF-3"/>
    <property type="match status" value="2"/>
</dbReference>
<reference evidence="13" key="1">
    <citation type="submission" date="2021-04" db="EMBL/GenBank/DDBJ databases">
        <title>Devosia litorisediminis sp. nov., isolated from a sand dune.</title>
        <authorList>
            <person name="Park S."/>
            <person name="Yoon J.-H."/>
        </authorList>
    </citation>
    <scope>NUCLEOTIDE SEQUENCE</scope>
    <source>
        <strain evidence="13">BSSL-BM10</strain>
    </source>
</reference>
<accession>A0A942IEQ4</accession>
<evidence type="ECO:0000256" key="10">
    <source>
        <dbReference type="ARBA" id="ARBA00061478"/>
    </source>
</evidence>
<evidence type="ECO:0000256" key="4">
    <source>
        <dbReference type="ARBA" id="ARBA00022763"/>
    </source>
</evidence>
<dbReference type="EC" id="3.6.1.-" evidence="11"/>
<dbReference type="Pfam" id="PF16326">
    <property type="entry name" value="ABC_tran_CTD"/>
    <property type="match status" value="1"/>
</dbReference>
<evidence type="ECO:0000313" key="13">
    <source>
        <dbReference type="EMBL" id="MBS3849655.1"/>
    </source>
</evidence>
<protein>
    <recommendedName>
        <fullName evidence="11">ATP-binding protein Uup</fullName>
        <ecNumber evidence="11">3.6.1.-</ecNumber>
    </recommendedName>
</protein>
<evidence type="ECO:0000259" key="12">
    <source>
        <dbReference type="PROSITE" id="PS50893"/>
    </source>
</evidence>
<dbReference type="GO" id="GO:0005737">
    <property type="term" value="C:cytoplasm"/>
    <property type="evidence" value="ECO:0007669"/>
    <property type="project" value="UniProtKB-SubCell"/>
</dbReference>
<dbReference type="PROSITE" id="PS00211">
    <property type="entry name" value="ABC_TRANSPORTER_1"/>
    <property type="match status" value="1"/>
</dbReference>
<dbReference type="InterPro" id="IPR027417">
    <property type="entry name" value="P-loop_NTPase"/>
</dbReference>
<dbReference type="InterPro" id="IPR051309">
    <property type="entry name" value="ABCF_ATPase"/>
</dbReference>
<evidence type="ECO:0000256" key="7">
    <source>
        <dbReference type="ARBA" id="ARBA00023125"/>
    </source>
</evidence>
<keyword evidence="4 11" id="KW-0227">DNA damage</keyword>
<feature type="coiled-coil region" evidence="11">
    <location>
        <begin position="572"/>
        <end position="599"/>
    </location>
</feature>
<dbReference type="SMART" id="SM00382">
    <property type="entry name" value="AAA"/>
    <property type="match status" value="2"/>
</dbReference>
<comment type="function">
    <text evidence="11">Probably plays a role in ribosome assembly or function. May be involved in resolution of branched DNA intermediates that result from template switching in postreplication gaps. Binds DNA and has ATPase activity.</text>
</comment>
<keyword evidence="11" id="KW-0175">Coiled coil</keyword>
<feature type="domain" description="ABC transporter" evidence="12">
    <location>
        <begin position="7"/>
        <end position="217"/>
    </location>
</feature>
<organism evidence="13 14">
    <name type="scientific">Devosia litorisediminis</name>
    <dbReference type="NCBI Taxonomy" id="2829817"/>
    <lineage>
        <taxon>Bacteria</taxon>
        <taxon>Pseudomonadati</taxon>
        <taxon>Pseudomonadota</taxon>
        <taxon>Alphaproteobacteria</taxon>
        <taxon>Hyphomicrobiales</taxon>
        <taxon>Devosiaceae</taxon>
        <taxon>Devosia</taxon>
    </lineage>
</organism>
<dbReference type="InterPro" id="IPR043686">
    <property type="entry name" value="Uup"/>
</dbReference>
<dbReference type="PANTHER" id="PTHR42855:SF1">
    <property type="entry name" value="ABC TRANSPORTER DOMAIN-CONTAINING PROTEIN"/>
    <property type="match status" value="1"/>
</dbReference>